<dbReference type="GO" id="GO:0030414">
    <property type="term" value="F:peptidase inhibitor activity"/>
    <property type="evidence" value="ECO:0007669"/>
    <property type="project" value="InterPro"/>
</dbReference>
<proteinExistence type="predicted"/>
<protein>
    <recommendedName>
        <fullName evidence="2">WAP domain-containing protein</fullName>
    </recommendedName>
</protein>
<evidence type="ECO:0000259" key="2">
    <source>
        <dbReference type="PROSITE" id="PS51390"/>
    </source>
</evidence>
<dbReference type="PROSITE" id="PS51390">
    <property type="entry name" value="WAP"/>
    <property type="match status" value="1"/>
</dbReference>
<dbReference type="PANTHER" id="PTHR36938:SF3">
    <property type="entry name" value="WAP DOMAIN-CONTAINING PROTEIN"/>
    <property type="match status" value="1"/>
</dbReference>
<gene>
    <name evidence="3" type="ORF">OESDEN_02158</name>
</gene>
<dbReference type="Proteomes" id="UP000053660">
    <property type="component" value="Unassembled WGS sequence"/>
</dbReference>
<evidence type="ECO:0000313" key="4">
    <source>
        <dbReference type="Proteomes" id="UP000053660"/>
    </source>
</evidence>
<dbReference type="InterPro" id="IPR008197">
    <property type="entry name" value="WAP_dom"/>
</dbReference>
<name>A0A0B1TP30_OESDE</name>
<dbReference type="EMBL" id="KN549387">
    <property type="protein sequence ID" value="KHJ97866.1"/>
    <property type="molecule type" value="Genomic_DNA"/>
</dbReference>
<evidence type="ECO:0000256" key="1">
    <source>
        <dbReference type="SAM" id="SignalP"/>
    </source>
</evidence>
<sequence>MHIHIMLVLAVFSGVVAYDKQGLSWKSIKRPYDKGGVKHVIGKIGSGTGKLRFGLRSMPTCRTKFLLSTCGPSEQCSSGRLCMDTTRALCCIPAVHECPTPLQLGFDCVVRAPVNWCTQNEDCGVRKCCPTGCNYNICM</sequence>
<dbReference type="OrthoDB" id="5873927at2759"/>
<dbReference type="AlphaFoldDB" id="A0A0B1TP30"/>
<keyword evidence="4" id="KW-1185">Reference proteome</keyword>
<organism evidence="3 4">
    <name type="scientific">Oesophagostomum dentatum</name>
    <name type="common">Nodular worm</name>
    <dbReference type="NCBI Taxonomy" id="61180"/>
    <lineage>
        <taxon>Eukaryota</taxon>
        <taxon>Metazoa</taxon>
        <taxon>Ecdysozoa</taxon>
        <taxon>Nematoda</taxon>
        <taxon>Chromadorea</taxon>
        <taxon>Rhabditida</taxon>
        <taxon>Rhabditina</taxon>
        <taxon>Rhabditomorpha</taxon>
        <taxon>Strongyloidea</taxon>
        <taxon>Strongylidae</taxon>
        <taxon>Oesophagostomum</taxon>
    </lineage>
</organism>
<keyword evidence="1" id="KW-0732">Signal</keyword>
<feature type="domain" description="WAP" evidence="2">
    <location>
        <begin position="91"/>
        <end position="139"/>
    </location>
</feature>
<reference evidence="3 4" key="1">
    <citation type="submission" date="2014-03" db="EMBL/GenBank/DDBJ databases">
        <title>Draft genome of the hookworm Oesophagostomum dentatum.</title>
        <authorList>
            <person name="Mitreva M."/>
        </authorList>
    </citation>
    <scope>NUCLEOTIDE SEQUENCE [LARGE SCALE GENOMIC DNA]</scope>
    <source>
        <strain evidence="3 4">OD-Hann</strain>
    </source>
</reference>
<feature type="chain" id="PRO_5002082331" description="WAP domain-containing protein" evidence="1">
    <location>
        <begin position="18"/>
        <end position="139"/>
    </location>
</feature>
<feature type="signal peptide" evidence="1">
    <location>
        <begin position="1"/>
        <end position="17"/>
    </location>
</feature>
<accession>A0A0B1TP30</accession>
<dbReference type="GO" id="GO:0005576">
    <property type="term" value="C:extracellular region"/>
    <property type="evidence" value="ECO:0007669"/>
    <property type="project" value="InterPro"/>
</dbReference>
<dbReference type="PANTHER" id="PTHR36938">
    <property type="entry name" value="PROTEIN CBG26935"/>
    <property type="match status" value="1"/>
</dbReference>
<evidence type="ECO:0000313" key="3">
    <source>
        <dbReference type="EMBL" id="KHJ97866.1"/>
    </source>
</evidence>